<name>A0A9Q5N7Z5_SANBA</name>
<dbReference type="Gene3D" id="1.25.10.10">
    <property type="entry name" value="Leucine-rich Repeat Variant"/>
    <property type="match status" value="1"/>
</dbReference>
<keyword evidence="5" id="KW-0498">Mitosis</keyword>
<dbReference type="OrthoDB" id="46159at2759"/>
<feature type="compositionally biased region" description="Polar residues" evidence="6">
    <location>
        <begin position="369"/>
        <end position="391"/>
    </location>
</feature>
<dbReference type="InterPro" id="IPR016024">
    <property type="entry name" value="ARM-type_fold"/>
</dbReference>
<keyword evidence="3" id="KW-0132">Cell division</keyword>
<feature type="compositionally biased region" description="Basic and acidic residues" evidence="6">
    <location>
        <begin position="775"/>
        <end position="786"/>
    </location>
</feature>
<sequence length="981" mass="106147">MAPKIPSVISCSSTALLEYELSEVRAGLEIMETEDSWDKILNALLRLNAIAIGSAADYPSQLIAACKGFVRPLINSLTSERSRLSGAATDVLTSLATYLQRTFEALIPHFVPTLLTLAARSNKIFIARAKACLLAIVENCQSPAILPLLRHAISDKSVALRLTVVELVVACLNCFNPPDLEAPNRPEDIEIVIRATARDPSADIRKSSRKAFEAYKILFPSRVDAFVAPLTPTMKKYLDVKSAAANQRKPLLSSSTSAPSIPSLSQSADTLSRSQPIVQGHAKSASTSAAVSTTTTFTRVDKPSRSASSKPPSAGNAPALDSVLMPPPPPPEKKSSSGPVRPPPSMRQAIAAAAAAPTRPRLGRLASRPNLQTSGSMASDVTKSQPTSSRGGAQRPEKAPTPPSISPTLDAAQSAPPPTTEEPPRVRSTTGPRRVPKSEAVPVTTSAPSGPPASSRKQVESLKETTKEKGKDKEKPTFATSTSSSTSTHTDVHARSRPPSRLASSTTSPTGEEEALMRRNERTEKERIKEKEREGTETRAEAFRPRPASRMEETHKRTDSKDHELHPRPASRVDDRQPVFRPPSRTKPVFTRPPSRMEKAQERAESRAEPGVPERPRKKRPVDQPPVQTQPQQAPEPDAEAQARVLAKEERRRRRAERAAEAAQATEALTRAPSKKGKERIDQEVPSKKRRGEAEEGEARRRKHREVHPSQDLVNPGESTAPGKIIQQGSEERQALASKDVPLCPESSAGSKTNGNDGSEGSSKGPINVEGGSSTKEEVSAPEKTSEPCTPAKAKEAQSSRFGGVRPLAIHKASASNSPVESNADAVDTDASFVPLPSSPPEPVVPETPAPLRQALAARRNQVPATPISKLLVSIQRGFETHQNAIEEEDEGELLSQGVQPLQASSSEPEAVVAEERVVKGDDHRRHHSHENKAKTEDANPFFVDTRPRKHKSESSKARGHNGRKEHNEARVPFMRRAENR</sequence>
<feature type="domain" description="TOG" evidence="7">
    <location>
        <begin position="18"/>
        <end position="251"/>
    </location>
</feature>
<evidence type="ECO:0000256" key="4">
    <source>
        <dbReference type="ARBA" id="ARBA00022701"/>
    </source>
</evidence>
<comment type="caution">
    <text evidence="8">The sequence shown here is derived from an EMBL/GenBank/DDBJ whole genome shotgun (WGS) entry which is preliminary data.</text>
</comment>
<feature type="compositionally biased region" description="Polar residues" evidence="6">
    <location>
        <begin position="268"/>
        <end position="277"/>
    </location>
</feature>
<feature type="compositionally biased region" description="Low complexity" evidence="6">
    <location>
        <begin position="497"/>
        <end position="510"/>
    </location>
</feature>
<feature type="compositionally biased region" description="Basic and acidic residues" evidence="6">
    <location>
        <begin position="515"/>
        <end position="578"/>
    </location>
</feature>
<dbReference type="InterPro" id="IPR024395">
    <property type="entry name" value="CLASP_N_dom"/>
</dbReference>
<dbReference type="EMBL" id="LNZH02000192">
    <property type="protein sequence ID" value="OCB87361.1"/>
    <property type="molecule type" value="Genomic_DNA"/>
</dbReference>
<comment type="similarity">
    <text evidence="2">Belongs to the CLASP family.</text>
</comment>
<evidence type="ECO:0000256" key="1">
    <source>
        <dbReference type="ARBA" id="ARBA00004186"/>
    </source>
</evidence>
<feature type="compositionally biased region" description="Low complexity" evidence="6">
    <location>
        <begin position="250"/>
        <end position="267"/>
    </location>
</feature>
<feature type="compositionally biased region" description="Low complexity" evidence="6">
    <location>
        <begin position="480"/>
        <end position="489"/>
    </location>
</feature>
<dbReference type="InterPro" id="IPR034085">
    <property type="entry name" value="TOG"/>
</dbReference>
<protein>
    <recommendedName>
        <fullName evidence="7">TOG domain-containing protein</fullName>
    </recommendedName>
</protein>
<evidence type="ECO:0000259" key="7">
    <source>
        <dbReference type="SMART" id="SM01349"/>
    </source>
</evidence>
<dbReference type="GO" id="GO:0051301">
    <property type="term" value="P:cell division"/>
    <property type="evidence" value="ECO:0007669"/>
    <property type="project" value="UniProtKB-KW"/>
</dbReference>
<accession>A0A9Q5N7Z5</accession>
<gene>
    <name evidence="8" type="ORF">A7U60_g5501</name>
</gene>
<feature type="compositionally biased region" description="Basic and acidic residues" evidence="6">
    <location>
        <begin position="595"/>
        <end position="615"/>
    </location>
</feature>
<feature type="compositionally biased region" description="Basic and acidic residues" evidence="6">
    <location>
        <begin position="953"/>
        <end position="981"/>
    </location>
</feature>
<keyword evidence="9" id="KW-1185">Reference proteome</keyword>
<evidence type="ECO:0000313" key="9">
    <source>
        <dbReference type="Proteomes" id="UP000757232"/>
    </source>
</evidence>
<feature type="compositionally biased region" description="Basic and acidic residues" evidence="6">
    <location>
        <begin position="679"/>
        <end position="699"/>
    </location>
</feature>
<evidence type="ECO:0000256" key="5">
    <source>
        <dbReference type="ARBA" id="ARBA00022776"/>
    </source>
</evidence>
<feature type="compositionally biased region" description="Low complexity" evidence="6">
    <location>
        <begin position="661"/>
        <end position="672"/>
    </location>
</feature>
<feature type="compositionally biased region" description="Low complexity" evidence="6">
    <location>
        <begin position="441"/>
        <end position="455"/>
    </location>
</feature>
<comment type="subcellular location">
    <subcellularLocation>
        <location evidence="1">Cytoplasm</location>
        <location evidence="1">Cytoskeleton</location>
        <location evidence="1">Spindle</location>
    </subcellularLocation>
</comment>
<dbReference type="GO" id="GO:0005819">
    <property type="term" value="C:spindle"/>
    <property type="evidence" value="ECO:0007669"/>
    <property type="project" value="UniProtKB-SubCell"/>
</dbReference>
<organism evidence="8 9">
    <name type="scientific">Sanghuangporus baumii</name>
    <name type="common">Phellinus baumii</name>
    <dbReference type="NCBI Taxonomy" id="108892"/>
    <lineage>
        <taxon>Eukaryota</taxon>
        <taxon>Fungi</taxon>
        <taxon>Dikarya</taxon>
        <taxon>Basidiomycota</taxon>
        <taxon>Agaricomycotina</taxon>
        <taxon>Agaricomycetes</taxon>
        <taxon>Hymenochaetales</taxon>
        <taxon>Hymenochaetaceae</taxon>
        <taxon>Sanghuangporus</taxon>
    </lineage>
</organism>
<feature type="region of interest" description="Disordered" evidence="6">
    <location>
        <begin position="250"/>
        <end position="825"/>
    </location>
</feature>
<evidence type="ECO:0000313" key="8">
    <source>
        <dbReference type="EMBL" id="OCB87361.1"/>
    </source>
</evidence>
<dbReference type="Pfam" id="PF12348">
    <property type="entry name" value="CLASP_N"/>
    <property type="match status" value="1"/>
</dbReference>
<keyword evidence="4" id="KW-0493">Microtubule</keyword>
<keyword evidence="5" id="KW-0131">Cell cycle</keyword>
<feature type="compositionally biased region" description="Basic and acidic residues" evidence="6">
    <location>
        <begin position="457"/>
        <end position="476"/>
    </location>
</feature>
<feature type="compositionally biased region" description="Low complexity" evidence="6">
    <location>
        <begin position="625"/>
        <end position="645"/>
    </location>
</feature>
<dbReference type="AlphaFoldDB" id="A0A9Q5N7Z5"/>
<dbReference type="Proteomes" id="UP000757232">
    <property type="component" value="Unassembled WGS sequence"/>
</dbReference>
<dbReference type="SUPFAM" id="SSF48371">
    <property type="entry name" value="ARM repeat"/>
    <property type="match status" value="1"/>
</dbReference>
<feature type="region of interest" description="Disordered" evidence="6">
    <location>
        <begin position="888"/>
        <end position="981"/>
    </location>
</feature>
<evidence type="ECO:0000256" key="3">
    <source>
        <dbReference type="ARBA" id="ARBA00022618"/>
    </source>
</evidence>
<feature type="compositionally biased region" description="Low complexity" evidence="6">
    <location>
        <begin position="305"/>
        <end position="314"/>
    </location>
</feature>
<proteinExistence type="inferred from homology"/>
<dbReference type="GO" id="GO:0005874">
    <property type="term" value="C:microtubule"/>
    <property type="evidence" value="ECO:0007669"/>
    <property type="project" value="UniProtKB-KW"/>
</dbReference>
<reference evidence="8" key="1">
    <citation type="submission" date="2016-06" db="EMBL/GenBank/DDBJ databases">
        <title>Draft Genome sequence of the fungus Inonotus baumii.</title>
        <authorList>
            <person name="Zhu H."/>
            <person name="Lin W."/>
        </authorList>
    </citation>
    <scope>NUCLEOTIDE SEQUENCE</scope>
    <source>
        <strain evidence="8">821</strain>
    </source>
</reference>
<dbReference type="InterPro" id="IPR011989">
    <property type="entry name" value="ARM-like"/>
</dbReference>
<feature type="compositionally biased region" description="Polar residues" evidence="6">
    <location>
        <begin position="748"/>
        <end position="762"/>
    </location>
</feature>
<evidence type="ECO:0000256" key="2">
    <source>
        <dbReference type="ARBA" id="ARBA00009549"/>
    </source>
</evidence>
<feature type="compositionally biased region" description="Basic and acidic residues" evidence="6">
    <location>
        <begin position="914"/>
        <end position="924"/>
    </location>
</feature>
<dbReference type="SMART" id="SM01349">
    <property type="entry name" value="TOG"/>
    <property type="match status" value="1"/>
</dbReference>
<feature type="compositionally biased region" description="Low complexity" evidence="6">
    <location>
        <begin position="282"/>
        <end position="298"/>
    </location>
</feature>
<evidence type="ECO:0000256" key="6">
    <source>
        <dbReference type="SAM" id="MobiDB-lite"/>
    </source>
</evidence>